<dbReference type="Pfam" id="PF00884">
    <property type="entry name" value="Sulfatase"/>
    <property type="match status" value="1"/>
</dbReference>
<keyword evidence="10" id="KW-1185">Reference proteome</keyword>
<evidence type="ECO:0000256" key="6">
    <source>
        <dbReference type="ARBA" id="ARBA00022837"/>
    </source>
</evidence>
<dbReference type="PANTHER" id="PTHR45953">
    <property type="entry name" value="IDURONATE 2-SULFATASE"/>
    <property type="match status" value="1"/>
</dbReference>
<dbReference type="InterPro" id="IPR017850">
    <property type="entry name" value="Alkaline_phosphatase_core_sf"/>
</dbReference>
<evidence type="ECO:0000256" key="7">
    <source>
        <dbReference type="SAM" id="MobiDB-lite"/>
    </source>
</evidence>
<dbReference type="GO" id="GO:0005737">
    <property type="term" value="C:cytoplasm"/>
    <property type="evidence" value="ECO:0007669"/>
    <property type="project" value="TreeGrafter"/>
</dbReference>
<sequence length="483" mass="55173">MKKSNYIILILGIILTASFGYKKSKIEPKKQDKPNVLFIAIDDLNDWIGVLGGHPQAKTPDMDRMAQRGVLFSNAHCQAPVCNPSRASVMTSLYPSTSGIYFLNPDIVESTVANENRVMPKRFQQEGYNVFAAGKIFHNGKGINETHIPNYAGQFGGFGPMPEQKISTYPGHPLWDWGVYPERDDQMPDYEIASWAEKKLTEKQDQPFWMGVGFYRPHVPQFAPQKWFDMYPLESLQLPKTITGDLDDISPYGIDITRLKHVSPAFEWVVENEEWKPLVQSYLACVSFVDEQVGRVLDALDNGDYGDNTYVVLFSDHGFHLGEKERFAKRSLWEDGARVPMIIMGPDIPEGKVVTKPVQLMDIYPTLLELCHLKPDPKHEGNSLVPLLKDLDAEWPHYARTCFGPGNYAIISEQYRFIQYNDRTEEFYDHKVDPHEWYNAIDKPEYAEIIGKHRNQVPKKRHDILGSGSTGHESYEATEKKNN</sequence>
<evidence type="ECO:0000256" key="4">
    <source>
        <dbReference type="ARBA" id="ARBA00022729"/>
    </source>
</evidence>
<dbReference type="SUPFAM" id="SSF53649">
    <property type="entry name" value="Alkaline phosphatase-like"/>
    <property type="match status" value="1"/>
</dbReference>
<comment type="similarity">
    <text evidence="2">Belongs to the sulfatase family.</text>
</comment>
<gene>
    <name evidence="9" type="ORF">SAMN03080594_10783</name>
</gene>
<keyword evidence="3" id="KW-0479">Metal-binding</keyword>
<evidence type="ECO:0000256" key="2">
    <source>
        <dbReference type="ARBA" id="ARBA00008779"/>
    </source>
</evidence>
<evidence type="ECO:0000256" key="3">
    <source>
        <dbReference type="ARBA" id="ARBA00022723"/>
    </source>
</evidence>
<dbReference type="PANTHER" id="PTHR45953:SF1">
    <property type="entry name" value="IDURONATE 2-SULFATASE"/>
    <property type="match status" value="1"/>
</dbReference>
<dbReference type="Proteomes" id="UP000184406">
    <property type="component" value="Unassembled WGS sequence"/>
</dbReference>
<evidence type="ECO:0000256" key="1">
    <source>
        <dbReference type="ARBA" id="ARBA00001913"/>
    </source>
</evidence>
<dbReference type="Gene3D" id="3.40.720.10">
    <property type="entry name" value="Alkaline Phosphatase, subunit A"/>
    <property type="match status" value="1"/>
</dbReference>
<feature type="region of interest" description="Disordered" evidence="7">
    <location>
        <begin position="457"/>
        <end position="483"/>
    </location>
</feature>
<dbReference type="AlphaFoldDB" id="A0A1M5ED33"/>
<comment type="cofactor">
    <cofactor evidence="1">
        <name>Ca(2+)</name>
        <dbReference type="ChEBI" id="CHEBI:29108"/>
    </cofactor>
</comment>
<evidence type="ECO:0000313" key="9">
    <source>
        <dbReference type="EMBL" id="SHF77070.1"/>
    </source>
</evidence>
<dbReference type="OrthoDB" id="9763552at2"/>
<accession>A0A1M5ED33</accession>
<dbReference type="EMBL" id="FQUX01000007">
    <property type="protein sequence ID" value="SHF77070.1"/>
    <property type="molecule type" value="Genomic_DNA"/>
</dbReference>
<dbReference type="GO" id="GO:0046872">
    <property type="term" value="F:metal ion binding"/>
    <property type="evidence" value="ECO:0007669"/>
    <property type="project" value="UniProtKB-KW"/>
</dbReference>
<protein>
    <submittedName>
        <fullName evidence="9">Arylsulfatase A</fullName>
    </submittedName>
</protein>
<evidence type="ECO:0000259" key="8">
    <source>
        <dbReference type="Pfam" id="PF00884"/>
    </source>
</evidence>
<keyword evidence="5" id="KW-0378">Hydrolase</keyword>
<reference evidence="10" key="1">
    <citation type="submission" date="2016-11" db="EMBL/GenBank/DDBJ databases">
        <authorList>
            <person name="Varghese N."/>
            <person name="Submissions S."/>
        </authorList>
    </citation>
    <scope>NUCLEOTIDE SEQUENCE [LARGE SCALE GENOMIC DNA]</scope>
    <source>
        <strain evidence="10">DSM 17539</strain>
    </source>
</reference>
<keyword evidence="6" id="KW-0106">Calcium</keyword>
<dbReference type="GO" id="GO:0004423">
    <property type="term" value="F:iduronate-2-sulfatase activity"/>
    <property type="evidence" value="ECO:0007669"/>
    <property type="project" value="InterPro"/>
</dbReference>
<dbReference type="InterPro" id="IPR000917">
    <property type="entry name" value="Sulfatase_N"/>
</dbReference>
<dbReference type="CDD" id="cd16030">
    <property type="entry name" value="iduronate-2-sulfatase"/>
    <property type="match status" value="1"/>
</dbReference>
<organism evidence="9 10">
    <name type="scientific">Arenibacter palladensis</name>
    <dbReference type="NCBI Taxonomy" id="237373"/>
    <lineage>
        <taxon>Bacteria</taxon>
        <taxon>Pseudomonadati</taxon>
        <taxon>Bacteroidota</taxon>
        <taxon>Flavobacteriia</taxon>
        <taxon>Flavobacteriales</taxon>
        <taxon>Flavobacteriaceae</taxon>
        <taxon>Arenibacter</taxon>
    </lineage>
</organism>
<keyword evidence="4" id="KW-0732">Signal</keyword>
<name>A0A1M5ED33_9FLAO</name>
<evidence type="ECO:0000256" key="5">
    <source>
        <dbReference type="ARBA" id="ARBA00022801"/>
    </source>
</evidence>
<proteinExistence type="inferred from homology"/>
<dbReference type="RefSeq" id="WP_072863889.1">
    <property type="nucleotide sequence ID" value="NZ_FQUX01000007.1"/>
</dbReference>
<feature type="compositionally biased region" description="Basic and acidic residues" evidence="7">
    <location>
        <begin position="473"/>
        <end position="483"/>
    </location>
</feature>
<evidence type="ECO:0000313" key="10">
    <source>
        <dbReference type="Proteomes" id="UP000184406"/>
    </source>
</evidence>
<dbReference type="InterPro" id="IPR035874">
    <property type="entry name" value="IDS"/>
</dbReference>
<feature type="domain" description="Sulfatase N-terminal" evidence="8">
    <location>
        <begin position="34"/>
        <end position="371"/>
    </location>
</feature>